<dbReference type="AlphaFoldDB" id="A0A6I6G7F3"/>
<evidence type="ECO:0000313" key="1">
    <source>
        <dbReference type="EMBL" id="QGW28287.1"/>
    </source>
</evidence>
<sequence length="147" mass="16901">MKIKHTTLPLAYLLILSVFSCTSISKVRSGKQQYKDIYVNQFKLVYIKQLLKKSYNHSFEINAIINADHSGFTESILHDGDFEFIDSLTNLDNTYMIADSIEGRNRAEGAQGKRPLQFFIDILSSKTLDQLAKRRMKLNPVPEAWKL</sequence>
<dbReference type="PROSITE" id="PS51257">
    <property type="entry name" value="PROKAR_LIPOPROTEIN"/>
    <property type="match status" value="1"/>
</dbReference>
<evidence type="ECO:0000313" key="2">
    <source>
        <dbReference type="Proteomes" id="UP000426027"/>
    </source>
</evidence>
<protein>
    <submittedName>
        <fullName evidence="1">Uncharacterized protein</fullName>
    </submittedName>
</protein>
<organism evidence="1 2">
    <name type="scientific">Phnomibacter ginsenosidimutans</name>
    <dbReference type="NCBI Taxonomy" id="2676868"/>
    <lineage>
        <taxon>Bacteria</taxon>
        <taxon>Pseudomonadati</taxon>
        <taxon>Bacteroidota</taxon>
        <taxon>Chitinophagia</taxon>
        <taxon>Chitinophagales</taxon>
        <taxon>Chitinophagaceae</taxon>
        <taxon>Phnomibacter</taxon>
    </lineage>
</organism>
<dbReference type="KEGG" id="fls:GLV81_09425"/>
<proteinExistence type="predicted"/>
<name>A0A6I6G7F3_9BACT</name>
<dbReference type="Proteomes" id="UP000426027">
    <property type="component" value="Chromosome"/>
</dbReference>
<dbReference type="EMBL" id="CP046566">
    <property type="protein sequence ID" value="QGW28287.1"/>
    <property type="molecule type" value="Genomic_DNA"/>
</dbReference>
<accession>A0A6I6G7F3</accession>
<reference evidence="1 2" key="1">
    <citation type="submission" date="2019-11" db="EMBL/GenBank/DDBJ databases">
        <authorList>
            <person name="Im W.T."/>
        </authorList>
    </citation>
    <scope>NUCLEOTIDE SEQUENCE [LARGE SCALE GENOMIC DNA]</scope>
    <source>
        <strain evidence="1 2">SB-02</strain>
    </source>
</reference>
<keyword evidence="2" id="KW-1185">Reference proteome</keyword>
<gene>
    <name evidence="1" type="ORF">GLV81_09425</name>
</gene>